<feature type="compositionally biased region" description="Low complexity" evidence="1">
    <location>
        <begin position="29"/>
        <end position="39"/>
    </location>
</feature>
<gene>
    <name evidence="2" type="ORF">PPACK8108_LOCUS5297</name>
</gene>
<feature type="compositionally biased region" description="Low complexity" evidence="1">
    <location>
        <begin position="50"/>
        <end position="64"/>
    </location>
</feature>
<evidence type="ECO:0000256" key="1">
    <source>
        <dbReference type="SAM" id="MobiDB-lite"/>
    </source>
</evidence>
<dbReference type="PANTHER" id="PTHR45023:SF4">
    <property type="entry name" value="GLYCINE-RICH PROTEIN-RELATED"/>
    <property type="match status" value="1"/>
</dbReference>
<proteinExistence type="predicted"/>
<dbReference type="EMBL" id="CALTRL010001022">
    <property type="protein sequence ID" value="CAH7670568.1"/>
    <property type="molecule type" value="Genomic_DNA"/>
</dbReference>
<keyword evidence="3" id="KW-1185">Reference proteome</keyword>
<name>A0AAV0ANJ3_PHAPC</name>
<evidence type="ECO:0000313" key="3">
    <source>
        <dbReference type="Proteomes" id="UP001153365"/>
    </source>
</evidence>
<accession>A0AAV0ANJ3</accession>
<dbReference type="AlphaFoldDB" id="A0AAV0ANJ3"/>
<dbReference type="Proteomes" id="UP001153365">
    <property type="component" value="Unassembled WGS sequence"/>
</dbReference>
<reference evidence="2" key="1">
    <citation type="submission" date="2022-06" db="EMBL/GenBank/DDBJ databases">
        <authorList>
            <consortium name="SYNGENTA / RWTH Aachen University"/>
        </authorList>
    </citation>
    <scope>NUCLEOTIDE SEQUENCE</scope>
</reference>
<comment type="caution">
    <text evidence="2">The sequence shown here is derived from an EMBL/GenBank/DDBJ whole genome shotgun (WGS) entry which is preliminary data.</text>
</comment>
<protein>
    <submittedName>
        <fullName evidence="2">Expressed protein</fullName>
    </submittedName>
</protein>
<evidence type="ECO:0000313" key="2">
    <source>
        <dbReference type="EMBL" id="CAH7670568.1"/>
    </source>
</evidence>
<feature type="region of interest" description="Disordered" evidence="1">
    <location>
        <begin position="1"/>
        <end position="79"/>
    </location>
</feature>
<feature type="compositionally biased region" description="Basic and acidic residues" evidence="1">
    <location>
        <begin position="118"/>
        <end position="130"/>
    </location>
</feature>
<dbReference type="PANTHER" id="PTHR45023">
    <property type="match status" value="1"/>
</dbReference>
<sequence length="130" mass="14791">MEQSNLNYQHHHQSDNKPIGIDHPINQPSSSNETSISTSLAVLHHPLIESTPNSTSSSSPSSNSKPAHVRRPNWTTTEDEQLCRSWLENSLDPVKNTIQKGTQFWHRVAQDFTNRGPGHIERNKDHVRNR</sequence>
<feature type="region of interest" description="Disordered" evidence="1">
    <location>
        <begin position="109"/>
        <end position="130"/>
    </location>
</feature>
<organism evidence="2 3">
    <name type="scientific">Phakopsora pachyrhizi</name>
    <name type="common">Asian soybean rust disease fungus</name>
    <dbReference type="NCBI Taxonomy" id="170000"/>
    <lineage>
        <taxon>Eukaryota</taxon>
        <taxon>Fungi</taxon>
        <taxon>Dikarya</taxon>
        <taxon>Basidiomycota</taxon>
        <taxon>Pucciniomycotina</taxon>
        <taxon>Pucciniomycetes</taxon>
        <taxon>Pucciniales</taxon>
        <taxon>Phakopsoraceae</taxon>
        <taxon>Phakopsora</taxon>
    </lineage>
</organism>